<sequence>MRITKVPLRDRLGAPGVLGLLLVALLTLGSVFTAPAANAATTNVSITNAQLDKSSAGSGEKIRMSFNWAVPNGAQPGDTFTIVLPSEVRPASTAKFDLERSPGEVVAEGRWSGNTATFTLAEFVRGKQDIQGSAYFSLSWNRDNVNTVDGADYNLHFTGTSSWTLPLTLLPDGPAGTGQSNSKVGWWLSDDQGSVTPKGQLGWVVYLNSGTATPVDPTMTITDTPGAGSHIDLDSVEGYRDGQPLRKERYSVSRLGEHGISITLVGNYPGEPAIYNGENIYFRYASDLLPGENGIFTNSATITGNSDAPQQVSSEVRRDGAGGDGNGNQPPEEKAAPVAPTVAQAACTEAGSATVPTVTPADTTGITYSVGGDVTAGSTVTVTATANKGYALTAAEGWTISDDKRTATYTVELKDVACDQPVTPVAPTVTQAVCTEDGSATAPTVTVAETAGVTYSVAGDVKAGSTATITATAEEGSSLKPAEGWTVSEDKKTATFVVELKDVACDQPVAPVAPTVTQAVCTEDGSATAPTVTVAETAGVTYRIDGDVKAGSTATITATTEEGSFLKPAEGWTVSEDKKTATFVVELKDVACDQPVTPVAPTVTQALCTEDGSATAPNVTAAETAGITYTVAGDMKAGSTVTITATAEQGSFLKPAEGWTLATDGRTATIKIALDAPKCTTKTPTTTPPTNKPNAEQHTPPAANSPIAATGLASAPVFLGSAALLVLVGLMVVGARRKA</sequence>
<dbReference type="Pfam" id="PF17961">
    <property type="entry name" value="Big_8"/>
    <property type="match status" value="1"/>
</dbReference>
<feature type="region of interest" description="Disordered" evidence="6">
    <location>
        <begin position="679"/>
        <end position="705"/>
    </location>
</feature>
<protein>
    <recommendedName>
        <fullName evidence="13">SDR-like Ig domain-containing protein</fullName>
    </recommendedName>
</protein>
<feature type="domain" description="SDR-like Ig" evidence="9">
    <location>
        <begin position="57"/>
        <end position="147"/>
    </location>
</feature>
<evidence type="ECO:0000256" key="3">
    <source>
        <dbReference type="ARBA" id="ARBA00022525"/>
    </source>
</evidence>
<evidence type="ECO:0000256" key="8">
    <source>
        <dbReference type="SAM" id="SignalP"/>
    </source>
</evidence>
<dbReference type="EMBL" id="VFON01000001">
    <property type="protein sequence ID" value="TQL44329.1"/>
    <property type="molecule type" value="Genomic_DNA"/>
</dbReference>
<evidence type="ECO:0000256" key="7">
    <source>
        <dbReference type="SAM" id="Phobius"/>
    </source>
</evidence>
<dbReference type="GO" id="GO:0007155">
    <property type="term" value="P:cell adhesion"/>
    <property type="evidence" value="ECO:0007669"/>
    <property type="project" value="InterPro"/>
</dbReference>
<feature type="compositionally biased region" description="Polar residues" evidence="6">
    <location>
        <begin position="301"/>
        <end position="314"/>
    </location>
</feature>
<evidence type="ECO:0000313" key="12">
    <source>
        <dbReference type="Proteomes" id="UP000319094"/>
    </source>
</evidence>
<dbReference type="AlphaFoldDB" id="A0A542Y8A9"/>
<keyword evidence="7" id="KW-0812">Transmembrane</keyword>
<dbReference type="Gene3D" id="2.60.40.740">
    <property type="match status" value="1"/>
</dbReference>
<feature type="domain" description="Bacterial repeat" evidence="10">
    <location>
        <begin position="444"/>
        <end position="499"/>
    </location>
</feature>
<reference evidence="11 12" key="1">
    <citation type="submission" date="2019-06" db="EMBL/GenBank/DDBJ databases">
        <title>Sequencing the genomes of 1000 actinobacteria strains.</title>
        <authorList>
            <person name="Klenk H.-P."/>
        </authorList>
    </citation>
    <scope>NUCLEOTIDE SEQUENCE [LARGE SCALE GENOMIC DNA]</scope>
    <source>
        <strain evidence="11 12">DSM 8803</strain>
    </source>
</reference>
<evidence type="ECO:0000256" key="5">
    <source>
        <dbReference type="ARBA" id="ARBA00023088"/>
    </source>
</evidence>
<dbReference type="Proteomes" id="UP000319094">
    <property type="component" value="Unassembled WGS sequence"/>
</dbReference>
<dbReference type="InterPro" id="IPR008966">
    <property type="entry name" value="Adhesion_dom_sf"/>
</dbReference>
<comment type="caution">
    <text evidence="11">The sequence shown here is derived from an EMBL/GenBank/DDBJ whole genome shotgun (WGS) entry which is preliminary data.</text>
</comment>
<proteinExistence type="predicted"/>
<feature type="transmembrane region" description="Helical" evidence="7">
    <location>
        <begin position="707"/>
        <end position="733"/>
    </location>
</feature>
<feature type="signal peptide" evidence="8">
    <location>
        <begin position="1"/>
        <end position="39"/>
    </location>
</feature>
<evidence type="ECO:0008006" key="13">
    <source>
        <dbReference type="Google" id="ProtNLM"/>
    </source>
</evidence>
<evidence type="ECO:0000256" key="6">
    <source>
        <dbReference type="SAM" id="MobiDB-lite"/>
    </source>
</evidence>
<dbReference type="SUPFAM" id="SSF49401">
    <property type="entry name" value="Bacterial adhesins"/>
    <property type="match status" value="2"/>
</dbReference>
<dbReference type="InterPro" id="IPR044060">
    <property type="entry name" value="Bacterial_rp_domain"/>
</dbReference>
<name>A0A542Y8A9_9MICO</name>
<evidence type="ECO:0000256" key="2">
    <source>
        <dbReference type="ARBA" id="ARBA00022512"/>
    </source>
</evidence>
<feature type="region of interest" description="Disordered" evidence="6">
    <location>
        <begin position="301"/>
        <end position="336"/>
    </location>
</feature>
<evidence type="ECO:0000259" key="10">
    <source>
        <dbReference type="Pfam" id="PF18998"/>
    </source>
</evidence>
<keyword evidence="5" id="KW-0572">Peptidoglycan-anchor</keyword>
<keyword evidence="7" id="KW-0472">Membrane</keyword>
<dbReference type="InterPro" id="IPR041171">
    <property type="entry name" value="SDR_Ig"/>
</dbReference>
<dbReference type="Gene3D" id="2.60.40.1280">
    <property type="match status" value="1"/>
</dbReference>
<evidence type="ECO:0000259" key="9">
    <source>
        <dbReference type="Pfam" id="PF17961"/>
    </source>
</evidence>
<keyword evidence="7" id="KW-1133">Transmembrane helix</keyword>
<comment type="subcellular location">
    <subcellularLocation>
        <location evidence="1">Secreted</location>
        <location evidence="1">Cell wall</location>
        <topology evidence="1">Peptidoglycan-anchor</topology>
    </subcellularLocation>
</comment>
<evidence type="ECO:0000256" key="4">
    <source>
        <dbReference type="ARBA" id="ARBA00022729"/>
    </source>
</evidence>
<keyword evidence="3" id="KW-0964">Secreted</keyword>
<accession>A0A542Y8A9</accession>
<keyword evidence="4 8" id="KW-0732">Signal</keyword>
<evidence type="ECO:0000313" key="11">
    <source>
        <dbReference type="EMBL" id="TQL44329.1"/>
    </source>
</evidence>
<feature type="domain" description="Bacterial repeat" evidence="10">
    <location>
        <begin position="361"/>
        <end position="411"/>
    </location>
</feature>
<keyword evidence="12" id="KW-1185">Reference proteome</keyword>
<evidence type="ECO:0000256" key="1">
    <source>
        <dbReference type="ARBA" id="ARBA00004168"/>
    </source>
</evidence>
<gene>
    <name evidence="11" type="ORF">FB468_2386</name>
</gene>
<organism evidence="11 12">
    <name type="scientific">Leucobacter komagatae</name>
    <dbReference type="NCBI Taxonomy" id="55969"/>
    <lineage>
        <taxon>Bacteria</taxon>
        <taxon>Bacillati</taxon>
        <taxon>Actinomycetota</taxon>
        <taxon>Actinomycetes</taxon>
        <taxon>Micrococcales</taxon>
        <taxon>Microbacteriaceae</taxon>
        <taxon>Leucobacter</taxon>
    </lineage>
</organism>
<feature type="chain" id="PRO_5022154012" description="SDR-like Ig domain-containing protein" evidence="8">
    <location>
        <begin position="40"/>
        <end position="739"/>
    </location>
</feature>
<dbReference type="InterPro" id="IPR011252">
    <property type="entry name" value="Fibrogen-bd_dom1"/>
</dbReference>
<dbReference type="Pfam" id="PF18998">
    <property type="entry name" value="Flg_new_2"/>
    <property type="match status" value="2"/>
</dbReference>
<keyword evidence="2" id="KW-0134">Cell wall</keyword>